<dbReference type="AlphaFoldDB" id="A0A8S1HM05"/>
<dbReference type="Proteomes" id="UP000835052">
    <property type="component" value="Unassembled WGS sequence"/>
</dbReference>
<gene>
    <name evidence="1" type="ORF">CAUJ_LOCUS12783</name>
</gene>
<accession>A0A8S1HM05</accession>
<sequence>MEEEEELEKKFSCMSMKDAVRSTLKKFFPLEHSVMRTPGIIFQTDYSITGLLSEDKFLDLGAEIVNNCRADTLFERFEDLERLKKGNEKNPSDLKSKTPTEQNEKIIQDLLSNILDILDLEDLYDGFPTGNSQKVPEWYRNRIDRAVGNAQARVDRLNFQASMLKKSDELVASLRKSRAFVREEQYYKHNCNRDPEIYQVQEYEETFVLRKDCLKASWSDGLLQIVYKEDLDAYFKMVVRVFKDHRRYCRFGEDSCDFIRMCPFHANIKVDSLKHANFFHFAVACNKYRFLEAALIHYRDYLKEAPRVVIEEYEATFKDLLGDEEYFKHYNSCSPFYLAAERNARECLNVLLKYDKYSEMVLQELHNTIQLDLKQRQHTFKSNFLLPCANSVLSFLCYHNNVDFLKTPGGMVLLNKFASARNHEESLEFAMSEAASTGSIEIANHILSEIGKKAFGLEKPDFNFLHHLYAGGHFDKISQLEIARRRVLDWEIRQDYLGDLPITWCTFLSGPELVEMWPKHSDTTIPLEWKLNFITATISVGHVEFSVNFLKHLMQKAMIQWRMESKSLEELPWSCFPMVYAVSTMNLKLFAILVELYTKYKQANRKEDGTMAFLHWFRFIDDDLVRSVLVAYHLPRLTSGGKYAMLYVFHRLGLIYFDDRIRKIVKKDKIAMEIFNPKQGNSRASVRMMQQVEAVSLQDAYRFVYQKTSLRDCFLPNASQAPNSEPMDTT</sequence>
<reference evidence="1" key="1">
    <citation type="submission" date="2020-10" db="EMBL/GenBank/DDBJ databases">
        <authorList>
            <person name="Kikuchi T."/>
        </authorList>
    </citation>
    <scope>NUCLEOTIDE SEQUENCE</scope>
    <source>
        <strain evidence="1">NKZ352</strain>
    </source>
</reference>
<comment type="caution">
    <text evidence="1">The sequence shown here is derived from an EMBL/GenBank/DDBJ whole genome shotgun (WGS) entry which is preliminary data.</text>
</comment>
<evidence type="ECO:0000313" key="1">
    <source>
        <dbReference type="EMBL" id="CAD6196872.1"/>
    </source>
</evidence>
<protein>
    <submittedName>
        <fullName evidence="1">Uncharacterized protein</fullName>
    </submittedName>
</protein>
<keyword evidence="2" id="KW-1185">Reference proteome</keyword>
<dbReference type="EMBL" id="CAJGYM010000081">
    <property type="protein sequence ID" value="CAD6196872.1"/>
    <property type="molecule type" value="Genomic_DNA"/>
</dbReference>
<evidence type="ECO:0000313" key="2">
    <source>
        <dbReference type="Proteomes" id="UP000835052"/>
    </source>
</evidence>
<organism evidence="1 2">
    <name type="scientific">Caenorhabditis auriculariae</name>
    <dbReference type="NCBI Taxonomy" id="2777116"/>
    <lineage>
        <taxon>Eukaryota</taxon>
        <taxon>Metazoa</taxon>
        <taxon>Ecdysozoa</taxon>
        <taxon>Nematoda</taxon>
        <taxon>Chromadorea</taxon>
        <taxon>Rhabditida</taxon>
        <taxon>Rhabditina</taxon>
        <taxon>Rhabditomorpha</taxon>
        <taxon>Rhabditoidea</taxon>
        <taxon>Rhabditidae</taxon>
        <taxon>Peloderinae</taxon>
        <taxon>Caenorhabditis</taxon>
    </lineage>
</organism>
<dbReference type="SUPFAM" id="SSF140860">
    <property type="entry name" value="Pseudo ankyrin repeat-like"/>
    <property type="match status" value="1"/>
</dbReference>
<name>A0A8S1HM05_9PELO</name>
<proteinExistence type="predicted"/>